<reference evidence="2" key="1">
    <citation type="submission" date="2016-10" db="EMBL/GenBank/DDBJ databases">
        <authorList>
            <person name="Varghese N."/>
            <person name="Submissions S."/>
        </authorList>
    </citation>
    <scope>NUCLEOTIDE SEQUENCE [LARGE SCALE GENOMIC DNA]</scope>
    <source>
        <strain evidence="2">DSM 28453</strain>
    </source>
</reference>
<accession>A0A1I4A314</accession>
<gene>
    <name evidence="1" type="ORF">SAMN04488036_101140</name>
</gene>
<dbReference type="PANTHER" id="PTHR38008:SF2">
    <property type="entry name" value="HEMOLYSIN"/>
    <property type="match status" value="1"/>
</dbReference>
<dbReference type="Proteomes" id="UP000198851">
    <property type="component" value="Unassembled WGS sequence"/>
</dbReference>
<dbReference type="InterPro" id="IPR005590">
    <property type="entry name" value="DUF333"/>
</dbReference>
<organism evidence="1 2">
    <name type="scientific">Shimia haliotis</name>
    <dbReference type="NCBI Taxonomy" id="1280847"/>
    <lineage>
        <taxon>Bacteria</taxon>
        <taxon>Pseudomonadati</taxon>
        <taxon>Pseudomonadota</taxon>
        <taxon>Alphaproteobacteria</taxon>
        <taxon>Rhodobacterales</taxon>
        <taxon>Roseobacteraceae</taxon>
    </lineage>
</organism>
<dbReference type="PANTHER" id="PTHR38008">
    <property type="entry name" value="HEMOLYSIN-RELATED"/>
    <property type="match status" value="1"/>
</dbReference>
<protein>
    <recommendedName>
        <fullName evidence="3">Hemolysin</fullName>
    </recommendedName>
</protein>
<evidence type="ECO:0000313" key="2">
    <source>
        <dbReference type="Proteomes" id="UP000198851"/>
    </source>
</evidence>
<name>A0A1I4A314_9RHOB</name>
<evidence type="ECO:0008006" key="3">
    <source>
        <dbReference type="Google" id="ProtNLM"/>
    </source>
</evidence>
<sequence length="77" mass="8125">MKQIVPLAMAAALAACSAEDSKDDMVGMANPASVYCVEKGGTSKIVKAADGSESGLCVLPNGSEVDEWRYFRENNPE</sequence>
<dbReference type="RefSeq" id="WP_093319033.1">
    <property type="nucleotide sequence ID" value="NZ_FOSZ01000001.1"/>
</dbReference>
<dbReference type="PROSITE" id="PS51257">
    <property type="entry name" value="PROKAR_LIPOPROTEIN"/>
    <property type="match status" value="1"/>
</dbReference>
<dbReference type="EMBL" id="FOSZ01000001">
    <property type="protein sequence ID" value="SFK50782.1"/>
    <property type="molecule type" value="Genomic_DNA"/>
</dbReference>
<proteinExistence type="predicted"/>
<dbReference type="STRING" id="1280847.SAMN04488036_101140"/>
<dbReference type="AlphaFoldDB" id="A0A1I4A314"/>
<evidence type="ECO:0000313" key="1">
    <source>
        <dbReference type="EMBL" id="SFK50782.1"/>
    </source>
</evidence>
<keyword evidence="2" id="KW-1185">Reference proteome</keyword>
<dbReference type="OrthoDB" id="148878at2"/>
<dbReference type="Pfam" id="PF03891">
    <property type="entry name" value="DUF333"/>
    <property type="match status" value="1"/>
</dbReference>